<dbReference type="GO" id="GO:0005975">
    <property type="term" value="P:carbohydrate metabolic process"/>
    <property type="evidence" value="ECO:0007669"/>
    <property type="project" value="TreeGrafter"/>
</dbReference>
<keyword evidence="5" id="KW-1185">Reference proteome</keyword>
<dbReference type="GO" id="GO:0001681">
    <property type="term" value="F:sialate O-acetylesterase activity"/>
    <property type="evidence" value="ECO:0007669"/>
    <property type="project" value="InterPro"/>
</dbReference>
<dbReference type="InterPro" id="IPR039329">
    <property type="entry name" value="SIAE"/>
</dbReference>
<evidence type="ECO:0000259" key="2">
    <source>
        <dbReference type="Pfam" id="PF03629"/>
    </source>
</evidence>
<dbReference type="EMBL" id="FNQY01000011">
    <property type="protein sequence ID" value="SEA24511.1"/>
    <property type="molecule type" value="Genomic_DNA"/>
</dbReference>
<dbReference type="InterPro" id="IPR036514">
    <property type="entry name" value="SGNH_hydro_sf"/>
</dbReference>
<dbReference type="Pfam" id="PF03629">
    <property type="entry name" value="SASA"/>
    <property type="match status" value="2"/>
</dbReference>
<dbReference type="PANTHER" id="PTHR22901">
    <property type="entry name" value="SIALATE O-ACETYLESTERASE"/>
    <property type="match status" value="1"/>
</dbReference>
<name>A0A1H3ZM80_9BACT</name>
<sequence>MRFFNTIRIHPYLCRFMAAVPGAFFFLCTSGLFAQPVRVACVGNSVTYGYSLKDPATQSYPAVLQGLLGSSYTVGNFGHSGATLLKNGHRPYYKTKEFQGALAMHPDIVVIHLGLNDTDPRDFALYGDHFIPDYNWLIDTFRQVNPKARIYICKMTPIFTGHPRFLSSTHVWYQKVQQAIEQVARINKVPLIDLYQQFHDRPDLITDQPTLHPNKAGAAKLAKVIYQHLTGRFGGLTLPDIFTSGMVLQRDQPVKIWGTADAGSTVLVKFHGQEKKCTVPFDGRWQLQLAAQKANAQPETMTVINGSDKIQLQDILIGDVWLASGQSNMLFTVKQTDKADSLIRHRELKKGILRLFNDKNLAATDDINWDTAVLNKTDRLQFFSGHWAKPDPEETSDFSAVGYVFGRQIALSQDIPVGMIEVAVGGSPLLSWVDRSTLENDPLFEPALHDWLHSDYLMEWCRQRAAKNLEKSTAPYPRHPYEPAYNYEAGIAPIAGLPIKGVIWYQGESDADNAPLFARLFPVFVKSWRATWHRADLPFYYVQLSSLDRPSWNYFRDVQRKLQHQIPHSKMVVTSDLGDSLNVHYKDKIPVGQRLALVALKETYHQDIEDQGPTIEKATRLKSQQLLLQFSHADGLRAKGGAPLRGFKIFDQNGNLVDVPGKIQGSSVVLQLPLHTQATSVVYGWEGFTRANLINKAALPASSFKLDLPPLP</sequence>
<accession>A0A1H3ZM80</accession>
<keyword evidence="1" id="KW-0378">Hydrolase</keyword>
<feature type="domain" description="SGNH hydrolase-type esterase" evidence="3">
    <location>
        <begin position="41"/>
        <end position="219"/>
    </location>
</feature>
<dbReference type="RefSeq" id="WP_091398033.1">
    <property type="nucleotide sequence ID" value="NZ_FNQY01000011.1"/>
</dbReference>
<gene>
    <name evidence="4" type="ORF">SAMN05192529_111100</name>
</gene>
<feature type="domain" description="Sialate O-acetylesterase" evidence="2">
    <location>
        <begin position="498"/>
        <end position="598"/>
    </location>
</feature>
<dbReference type="InterPro" id="IPR013830">
    <property type="entry name" value="SGNH_hydro"/>
</dbReference>
<evidence type="ECO:0000259" key="3">
    <source>
        <dbReference type="Pfam" id="PF13472"/>
    </source>
</evidence>
<dbReference type="SUPFAM" id="SSF52266">
    <property type="entry name" value="SGNH hydrolase"/>
    <property type="match status" value="2"/>
</dbReference>
<evidence type="ECO:0000313" key="4">
    <source>
        <dbReference type="EMBL" id="SEA24511.1"/>
    </source>
</evidence>
<dbReference type="OrthoDB" id="9816001at2"/>
<reference evidence="4 5" key="1">
    <citation type="submission" date="2016-10" db="EMBL/GenBank/DDBJ databases">
        <authorList>
            <person name="de Groot N.N."/>
        </authorList>
    </citation>
    <scope>NUCLEOTIDE SEQUENCE [LARGE SCALE GENOMIC DNA]</scope>
    <source>
        <strain evidence="4 5">Vu-144</strain>
    </source>
</reference>
<proteinExistence type="predicted"/>
<dbReference type="Pfam" id="PF13472">
    <property type="entry name" value="Lipase_GDSL_2"/>
    <property type="match status" value="1"/>
</dbReference>
<protein>
    <submittedName>
        <fullName evidence="4">Sialate O-acetylesterase</fullName>
    </submittedName>
</protein>
<dbReference type="Gene3D" id="3.40.50.1110">
    <property type="entry name" value="SGNH hydrolase"/>
    <property type="match status" value="2"/>
</dbReference>
<dbReference type="PANTHER" id="PTHR22901:SF0">
    <property type="entry name" value="SIALATE O-ACETYLESTERASE"/>
    <property type="match status" value="1"/>
</dbReference>
<dbReference type="AlphaFoldDB" id="A0A1H3ZM80"/>
<dbReference type="STRING" id="551991.SAMN05192529_111100"/>
<dbReference type="InterPro" id="IPR005181">
    <property type="entry name" value="SASA"/>
</dbReference>
<feature type="domain" description="Sialate O-acetylesterase" evidence="2">
    <location>
        <begin position="319"/>
        <end position="435"/>
    </location>
</feature>
<dbReference type="Proteomes" id="UP000199041">
    <property type="component" value="Unassembled WGS sequence"/>
</dbReference>
<organism evidence="4 5">
    <name type="scientific">Arachidicoccus rhizosphaerae</name>
    <dbReference type="NCBI Taxonomy" id="551991"/>
    <lineage>
        <taxon>Bacteria</taxon>
        <taxon>Pseudomonadati</taxon>
        <taxon>Bacteroidota</taxon>
        <taxon>Chitinophagia</taxon>
        <taxon>Chitinophagales</taxon>
        <taxon>Chitinophagaceae</taxon>
        <taxon>Arachidicoccus</taxon>
    </lineage>
</organism>
<evidence type="ECO:0000313" key="5">
    <source>
        <dbReference type="Proteomes" id="UP000199041"/>
    </source>
</evidence>
<evidence type="ECO:0000256" key="1">
    <source>
        <dbReference type="ARBA" id="ARBA00022801"/>
    </source>
</evidence>